<feature type="transmembrane region" description="Helical" evidence="1">
    <location>
        <begin position="51"/>
        <end position="78"/>
    </location>
</feature>
<proteinExistence type="predicted"/>
<evidence type="ECO:0000313" key="3">
    <source>
        <dbReference type="Proteomes" id="UP000095192"/>
    </source>
</evidence>
<reference evidence="2 3" key="1">
    <citation type="journal article" date="2016" name="BMC Genomics">
        <title>Comparative genomics reveals Cyclospora cayetanensis possesses coccidia-like metabolism and invasion components but unique surface antigens.</title>
        <authorList>
            <person name="Liu S."/>
            <person name="Wang L."/>
            <person name="Zheng H."/>
            <person name="Xu Z."/>
            <person name="Roellig D.M."/>
            <person name="Li N."/>
            <person name="Frace M.A."/>
            <person name="Tang K."/>
            <person name="Arrowood M.J."/>
            <person name="Moss D.M."/>
            <person name="Zhang L."/>
            <person name="Feng Y."/>
            <person name="Xiao L."/>
        </authorList>
    </citation>
    <scope>NUCLEOTIDE SEQUENCE [LARGE SCALE GENOMIC DNA]</scope>
    <source>
        <strain evidence="2 3">CHN_HEN01</strain>
    </source>
</reference>
<sequence>MEKYRVFADERTGCNPFVPTYYSQHQLGATFSGSPFLAFAKTVARLPLYPCLLFLAIARILLLAIALLLAGLLLVLLAPLRPLPFLQWRLQRALLQLPLRLVFLAFGFHWILEEAADCRRLKILPRKLRPAAPFASFLALPPQTARQPAAFTGLSASRGPSPASLCLSSFTSFVEPLYLQMRLNPIFVGIHADGSLSILSFWGILKYAFSFELAAGCGQFPSLSALLLSLEGRNAGKNPEAVHSARKGSAEPVYTAPHTVNSPLRHLLLLLVQLLPGLVAVNKRGQDLKAFNEYWNQQQLHRGRVKRA</sequence>
<keyword evidence="1 2" id="KW-0812">Transmembrane</keyword>
<evidence type="ECO:0000256" key="1">
    <source>
        <dbReference type="SAM" id="Phobius"/>
    </source>
</evidence>
<dbReference type="VEuPathDB" id="ToxoDB:cyc_04501"/>
<comment type="caution">
    <text evidence="2">The sequence shown here is derived from an EMBL/GenBank/DDBJ whole genome shotgun (WGS) entry which is preliminary data.</text>
</comment>
<dbReference type="InParanoid" id="A0A1D3D2P1"/>
<keyword evidence="1" id="KW-0472">Membrane</keyword>
<keyword evidence="3" id="KW-1185">Reference proteome</keyword>
<protein>
    <submittedName>
        <fullName evidence="2">Transmembrane protein</fullName>
    </submittedName>
</protein>
<evidence type="ECO:0000313" key="2">
    <source>
        <dbReference type="EMBL" id="OEH77723.1"/>
    </source>
</evidence>
<gene>
    <name evidence="2" type="ORF">cyc_04501</name>
</gene>
<feature type="transmembrane region" description="Helical" evidence="1">
    <location>
        <begin position="93"/>
        <end position="112"/>
    </location>
</feature>
<organism evidence="2 3">
    <name type="scientific">Cyclospora cayetanensis</name>
    <dbReference type="NCBI Taxonomy" id="88456"/>
    <lineage>
        <taxon>Eukaryota</taxon>
        <taxon>Sar</taxon>
        <taxon>Alveolata</taxon>
        <taxon>Apicomplexa</taxon>
        <taxon>Conoidasida</taxon>
        <taxon>Coccidia</taxon>
        <taxon>Eucoccidiorida</taxon>
        <taxon>Eimeriorina</taxon>
        <taxon>Eimeriidae</taxon>
        <taxon>Cyclospora</taxon>
    </lineage>
</organism>
<dbReference type="VEuPathDB" id="ToxoDB:LOC34621027"/>
<dbReference type="AlphaFoldDB" id="A0A1D3D2P1"/>
<accession>A0A1D3D2P1</accession>
<dbReference type="EMBL" id="JROU02000997">
    <property type="protein sequence ID" value="OEH77723.1"/>
    <property type="molecule type" value="Genomic_DNA"/>
</dbReference>
<dbReference type="Proteomes" id="UP000095192">
    <property type="component" value="Unassembled WGS sequence"/>
</dbReference>
<keyword evidence="1" id="KW-1133">Transmembrane helix</keyword>
<name>A0A1D3D2P1_9EIME</name>